<dbReference type="PANTHER" id="PTHR12320">
    <property type="entry name" value="PROTEIN PHOSPHATASE 2C"/>
    <property type="match status" value="1"/>
</dbReference>
<keyword evidence="4" id="KW-0378">Hydrolase</keyword>
<dbReference type="GO" id="GO:0005739">
    <property type="term" value="C:mitochondrion"/>
    <property type="evidence" value="ECO:0007669"/>
    <property type="project" value="TreeGrafter"/>
</dbReference>
<dbReference type="OrthoDB" id="60843at2759"/>
<keyword evidence="4" id="KW-0479">Metal-binding</keyword>
<comment type="cofactor">
    <cofactor evidence="4">
        <name>Mn(2+)</name>
        <dbReference type="ChEBI" id="CHEBI:29035"/>
    </cofactor>
</comment>
<dbReference type="PROSITE" id="PS51746">
    <property type="entry name" value="PPM_2"/>
    <property type="match status" value="1"/>
</dbReference>
<protein>
    <recommendedName>
        <fullName evidence="4">Protein phosphatase</fullName>
        <ecNumber evidence="4">3.1.3.16</ecNumber>
    </recommendedName>
</protein>
<dbReference type="SMART" id="SM00331">
    <property type="entry name" value="PP2C_SIG"/>
    <property type="match status" value="1"/>
</dbReference>
<keyword evidence="4" id="KW-0464">Manganese</keyword>
<reference evidence="7" key="2">
    <citation type="submission" date="2014-03" db="EMBL/GenBank/DDBJ databases">
        <title>The whipworm genome and dual-species transcriptomics of an intimate host-pathogen interaction.</title>
        <authorList>
            <person name="Foth B.J."/>
            <person name="Tsai I.J."/>
            <person name="Reid A.J."/>
            <person name="Bancroft A.J."/>
            <person name="Nichol S."/>
            <person name="Tracey A."/>
            <person name="Holroyd N."/>
            <person name="Cotton J.A."/>
            <person name="Stanley E.J."/>
            <person name="Zarowiecki M."/>
            <person name="Liu J.Z."/>
            <person name="Huckvale T."/>
            <person name="Cooper P.J."/>
            <person name="Grencis R.K."/>
            <person name="Berriman M."/>
        </authorList>
    </citation>
    <scope>NUCLEOTIDE SEQUENCE [LARGE SCALE GENOMIC DNA]</scope>
</reference>
<feature type="chain" id="PRO_5001728582" description="Protein phosphatase" evidence="5">
    <location>
        <begin position="24"/>
        <end position="261"/>
    </location>
</feature>
<dbReference type="InterPro" id="IPR036457">
    <property type="entry name" value="PPM-type-like_dom_sf"/>
</dbReference>
<dbReference type="SUPFAM" id="SSF81606">
    <property type="entry name" value="PP2C-like"/>
    <property type="match status" value="1"/>
</dbReference>
<evidence type="ECO:0000256" key="2">
    <source>
        <dbReference type="ARBA" id="ARBA00006702"/>
    </source>
</evidence>
<name>A0A077ZBU6_TRITR</name>
<reference evidence="7" key="1">
    <citation type="submission" date="2014-01" db="EMBL/GenBank/DDBJ databases">
        <authorList>
            <person name="Aslett M."/>
        </authorList>
    </citation>
    <scope>NUCLEOTIDE SEQUENCE</scope>
</reference>
<dbReference type="InterPro" id="IPR001932">
    <property type="entry name" value="PPM-type_phosphatase-like_dom"/>
</dbReference>
<dbReference type="AlphaFoldDB" id="A0A077ZBU6"/>
<keyword evidence="8" id="KW-1185">Reference proteome</keyword>
<evidence type="ECO:0000256" key="1">
    <source>
        <dbReference type="ARBA" id="ARBA00001946"/>
    </source>
</evidence>
<feature type="signal peptide" evidence="5">
    <location>
        <begin position="1"/>
        <end position="23"/>
    </location>
</feature>
<sequence length="261" mass="28322">MSVYILMVFQYLLLLGVADGVGGWRNYGVDPSRFSYSMMNACAHLVAEGFFRPDELRELIANSYEVVKNASFLRNENSTSKVTGCTDGIIGSSTVCIVALERTASQVHTANLGDSGLLLFRDGELLWQSTAQQHEANVPFQLALVPEDQYPNCIADPPDAADVNSVDVDIGDCVVMGTDGLFDNMPVELIEEEVASLRSCTYTDVKRLSDAIAQKAKMLSQKPKFPSSFARKFGRQGGKPDDITVIAAVVARVGREGVDAV</sequence>
<comment type="catalytic activity">
    <reaction evidence="4">
        <text>O-phospho-L-threonyl-[protein] + H2O = L-threonyl-[protein] + phosphate</text>
        <dbReference type="Rhea" id="RHEA:47004"/>
        <dbReference type="Rhea" id="RHEA-COMP:11060"/>
        <dbReference type="Rhea" id="RHEA-COMP:11605"/>
        <dbReference type="ChEBI" id="CHEBI:15377"/>
        <dbReference type="ChEBI" id="CHEBI:30013"/>
        <dbReference type="ChEBI" id="CHEBI:43474"/>
        <dbReference type="ChEBI" id="CHEBI:61977"/>
        <dbReference type="EC" id="3.1.3.16"/>
    </reaction>
</comment>
<keyword evidence="4" id="KW-0460">Magnesium</keyword>
<comment type="similarity">
    <text evidence="2 4">Belongs to the PP2C family.</text>
</comment>
<keyword evidence="3 4" id="KW-0904">Protein phosphatase</keyword>
<dbReference type="Pfam" id="PF07228">
    <property type="entry name" value="SpoIIE"/>
    <property type="match status" value="1"/>
</dbReference>
<evidence type="ECO:0000256" key="5">
    <source>
        <dbReference type="SAM" id="SignalP"/>
    </source>
</evidence>
<keyword evidence="5" id="KW-0732">Signal</keyword>
<evidence type="ECO:0000313" key="7">
    <source>
        <dbReference type="EMBL" id="CDW56075.1"/>
    </source>
</evidence>
<dbReference type="SMART" id="SM00332">
    <property type="entry name" value="PP2Cc"/>
    <property type="match status" value="1"/>
</dbReference>
<evidence type="ECO:0000256" key="4">
    <source>
        <dbReference type="RuleBase" id="RU366020"/>
    </source>
</evidence>
<dbReference type="GO" id="GO:0046872">
    <property type="term" value="F:metal ion binding"/>
    <property type="evidence" value="ECO:0007669"/>
    <property type="project" value="UniProtKB-UniRule"/>
</dbReference>
<comment type="catalytic activity">
    <reaction evidence="4">
        <text>O-phospho-L-seryl-[protein] + H2O = L-seryl-[protein] + phosphate</text>
        <dbReference type="Rhea" id="RHEA:20629"/>
        <dbReference type="Rhea" id="RHEA-COMP:9863"/>
        <dbReference type="Rhea" id="RHEA-COMP:11604"/>
        <dbReference type="ChEBI" id="CHEBI:15377"/>
        <dbReference type="ChEBI" id="CHEBI:29999"/>
        <dbReference type="ChEBI" id="CHEBI:43474"/>
        <dbReference type="ChEBI" id="CHEBI:83421"/>
        <dbReference type="EC" id="3.1.3.16"/>
    </reaction>
</comment>
<dbReference type="EC" id="3.1.3.16" evidence="4"/>
<dbReference type="InterPro" id="IPR039123">
    <property type="entry name" value="PPTC7"/>
</dbReference>
<evidence type="ECO:0000259" key="6">
    <source>
        <dbReference type="PROSITE" id="PS51746"/>
    </source>
</evidence>
<accession>A0A077ZBU6</accession>
<dbReference type="Proteomes" id="UP000030665">
    <property type="component" value="Unassembled WGS sequence"/>
</dbReference>
<dbReference type="EMBL" id="HG806006">
    <property type="protein sequence ID" value="CDW56075.1"/>
    <property type="molecule type" value="Genomic_DNA"/>
</dbReference>
<proteinExistence type="inferred from homology"/>
<dbReference type="STRING" id="36087.A0A077ZBU6"/>
<evidence type="ECO:0000313" key="8">
    <source>
        <dbReference type="Proteomes" id="UP000030665"/>
    </source>
</evidence>
<comment type="cofactor">
    <cofactor evidence="1 4">
        <name>Mg(2+)</name>
        <dbReference type="ChEBI" id="CHEBI:18420"/>
    </cofactor>
</comment>
<dbReference type="PANTHER" id="PTHR12320:SF1">
    <property type="entry name" value="PROTEIN PHOSPHATASE PTC7 HOMOLOG"/>
    <property type="match status" value="1"/>
</dbReference>
<gene>
    <name evidence="7" type="ORF">TTRE_0000434901</name>
</gene>
<dbReference type="GO" id="GO:0004722">
    <property type="term" value="F:protein serine/threonine phosphatase activity"/>
    <property type="evidence" value="ECO:0007669"/>
    <property type="project" value="UniProtKB-EC"/>
</dbReference>
<organism evidence="7 8">
    <name type="scientific">Trichuris trichiura</name>
    <name type="common">Whipworm</name>
    <name type="synonym">Trichocephalus trichiurus</name>
    <dbReference type="NCBI Taxonomy" id="36087"/>
    <lineage>
        <taxon>Eukaryota</taxon>
        <taxon>Metazoa</taxon>
        <taxon>Ecdysozoa</taxon>
        <taxon>Nematoda</taxon>
        <taxon>Enoplea</taxon>
        <taxon>Dorylaimia</taxon>
        <taxon>Trichinellida</taxon>
        <taxon>Trichuridae</taxon>
        <taxon>Trichuris</taxon>
    </lineage>
</organism>
<dbReference type="Gene3D" id="3.60.40.10">
    <property type="entry name" value="PPM-type phosphatase domain"/>
    <property type="match status" value="1"/>
</dbReference>
<feature type="domain" description="PPM-type phosphatase" evidence="6">
    <location>
        <begin position="1"/>
        <end position="250"/>
    </location>
</feature>
<evidence type="ECO:0000256" key="3">
    <source>
        <dbReference type="ARBA" id="ARBA00022912"/>
    </source>
</evidence>